<protein>
    <recommendedName>
        <fullName evidence="2">Glucose/Sorbosone dehydrogenase domain-containing protein</fullName>
    </recommendedName>
</protein>
<keyword evidence="4" id="KW-1185">Reference proteome</keyword>
<keyword evidence="1" id="KW-0732">Signal</keyword>
<feature type="signal peptide" evidence="1">
    <location>
        <begin position="1"/>
        <end position="33"/>
    </location>
</feature>
<gene>
    <name evidence="3" type="ORF">RHIZ70_190</name>
</gene>
<dbReference type="PANTHER" id="PTHR19328:SF75">
    <property type="entry name" value="ALDOSE SUGAR DEHYDROGENASE YLII"/>
    <property type="match status" value="1"/>
</dbReference>
<name>A0A376A9M9_9HYPH</name>
<dbReference type="Proteomes" id="UP000254764">
    <property type="component" value="Unassembled WGS sequence"/>
</dbReference>
<sequence>MPKCEAAANPVRAIPSTALLGLALAMAAVPALAADRVATQSVEIEVTEIVGGLEHPWSVEALPDGAYLVTERPGRLRVVRDGTASAPVDGLPKLFVGGQGGLLDIALSPDFATSRKLYFTASVPGEGGQGTALFAARLSNDEKRLEAVERLFAMNRFTGTGQHFGSRIAIGADGTLFFGIGDRGEMDRAQDPQDHAGSILHLNPDGTPAAGNPFAGGSKGQPEIFSTGHRNPQGIVIDPAEGTLFTVEHGARGGDEINMPKAGSNYGWPMISYGKHYSGADIGIGSSAEGYEQPVHYWDPSIAPGAIDVYRGAMFPEWNGDFLVAALKYELLARIERDESGAITGEERLLEGAYGRLRDVKVAPDGAILLVTDEVDGQLLRISRAAAP</sequence>
<feature type="domain" description="Glucose/Sorbosone dehydrogenase" evidence="2">
    <location>
        <begin position="53"/>
        <end position="381"/>
    </location>
</feature>
<dbReference type="STRING" id="1336235.GCA_000518785_00778"/>
<dbReference type="Pfam" id="PF07995">
    <property type="entry name" value="GSDH"/>
    <property type="match status" value="1"/>
</dbReference>
<dbReference type="RefSeq" id="WP_115671659.1">
    <property type="nucleotide sequence ID" value="NZ_UEYP01000011.1"/>
</dbReference>
<reference evidence="4" key="1">
    <citation type="submission" date="2018-07" db="EMBL/GenBank/DDBJ databases">
        <authorList>
            <person name="Peiro R."/>
            <person name="Begona"/>
            <person name="Cbmso G."/>
            <person name="Lopez M."/>
            <person name="Gonzalez S."/>
        </authorList>
    </citation>
    <scope>NUCLEOTIDE SEQUENCE [LARGE SCALE GENOMIC DNA]</scope>
</reference>
<dbReference type="InterPro" id="IPR011042">
    <property type="entry name" value="6-blade_b-propeller_TolB-like"/>
</dbReference>
<dbReference type="InterPro" id="IPR012938">
    <property type="entry name" value="Glc/Sorbosone_DH"/>
</dbReference>
<accession>A0A376A9M9</accession>
<evidence type="ECO:0000313" key="4">
    <source>
        <dbReference type="Proteomes" id="UP000254764"/>
    </source>
</evidence>
<dbReference type="EMBL" id="UEYP01000011">
    <property type="protein sequence ID" value="SSC64482.1"/>
    <property type="molecule type" value="Genomic_DNA"/>
</dbReference>
<evidence type="ECO:0000259" key="2">
    <source>
        <dbReference type="Pfam" id="PF07995"/>
    </source>
</evidence>
<dbReference type="Gene3D" id="2.120.10.30">
    <property type="entry name" value="TolB, C-terminal domain"/>
    <property type="match status" value="1"/>
</dbReference>
<evidence type="ECO:0000256" key="1">
    <source>
        <dbReference type="SAM" id="SignalP"/>
    </source>
</evidence>
<dbReference type="InterPro" id="IPR011041">
    <property type="entry name" value="Quinoprot_gluc/sorb_DH_b-prop"/>
</dbReference>
<proteinExistence type="predicted"/>
<organism evidence="3 4">
    <name type="scientific">Ciceribacter selenitireducens ATCC BAA-1503</name>
    <dbReference type="NCBI Taxonomy" id="1336235"/>
    <lineage>
        <taxon>Bacteria</taxon>
        <taxon>Pseudomonadati</taxon>
        <taxon>Pseudomonadota</taxon>
        <taxon>Alphaproteobacteria</taxon>
        <taxon>Hyphomicrobiales</taxon>
        <taxon>Rhizobiaceae</taxon>
        <taxon>Ciceribacter</taxon>
    </lineage>
</organism>
<dbReference type="OrthoDB" id="9770043at2"/>
<feature type="chain" id="PRO_5016854814" description="Glucose/Sorbosone dehydrogenase domain-containing protein" evidence="1">
    <location>
        <begin position="34"/>
        <end position="388"/>
    </location>
</feature>
<dbReference type="SUPFAM" id="SSF50952">
    <property type="entry name" value="Soluble quinoprotein glucose dehydrogenase"/>
    <property type="match status" value="1"/>
</dbReference>
<evidence type="ECO:0000313" key="3">
    <source>
        <dbReference type="EMBL" id="SSC64482.1"/>
    </source>
</evidence>
<dbReference type="AlphaFoldDB" id="A0A376A9M9"/>
<dbReference type="PANTHER" id="PTHR19328">
    <property type="entry name" value="HEDGEHOG-INTERACTING PROTEIN"/>
    <property type="match status" value="1"/>
</dbReference>